<dbReference type="PROSITE" id="PS51068">
    <property type="entry name" value="FPG_CAT"/>
    <property type="match status" value="1"/>
</dbReference>
<dbReference type="Pfam" id="PF06831">
    <property type="entry name" value="H2TH"/>
    <property type="match status" value="1"/>
</dbReference>
<organism evidence="18 19">
    <name type="scientific">Nonomuraea cypriaca</name>
    <dbReference type="NCBI Taxonomy" id="1187855"/>
    <lineage>
        <taxon>Bacteria</taxon>
        <taxon>Bacillati</taxon>
        <taxon>Actinomycetota</taxon>
        <taxon>Actinomycetes</taxon>
        <taxon>Streptosporangiales</taxon>
        <taxon>Streptosporangiaceae</taxon>
        <taxon>Nonomuraea</taxon>
    </lineage>
</organism>
<dbReference type="InterPro" id="IPR035937">
    <property type="entry name" value="FPG_N"/>
</dbReference>
<feature type="domain" description="Formamidopyrimidine-DNA glycosylase catalytic" evidence="17">
    <location>
        <begin position="2"/>
        <end position="112"/>
    </location>
</feature>
<evidence type="ECO:0000256" key="8">
    <source>
        <dbReference type="ARBA" id="ARBA00022833"/>
    </source>
</evidence>
<dbReference type="GO" id="GO:0006284">
    <property type="term" value="P:base-excision repair"/>
    <property type="evidence" value="ECO:0007669"/>
    <property type="project" value="InterPro"/>
</dbReference>
<evidence type="ECO:0000256" key="3">
    <source>
        <dbReference type="ARBA" id="ARBA00009409"/>
    </source>
</evidence>
<evidence type="ECO:0000256" key="10">
    <source>
        <dbReference type="ARBA" id="ARBA00023204"/>
    </source>
</evidence>
<evidence type="ECO:0000256" key="12">
    <source>
        <dbReference type="ARBA" id="ARBA00023268"/>
    </source>
</evidence>
<keyword evidence="11" id="KW-0456">Lyase</keyword>
<keyword evidence="9" id="KW-0238">DNA-binding</keyword>
<evidence type="ECO:0000313" key="19">
    <source>
        <dbReference type="Proteomes" id="UP000605361"/>
    </source>
</evidence>
<dbReference type="InterPro" id="IPR010663">
    <property type="entry name" value="Znf_FPG/IleRS"/>
</dbReference>
<comment type="catalytic activity">
    <reaction evidence="1">
        <text>Hydrolysis of DNA containing ring-opened 7-methylguanine residues, releasing 2,6-diamino-4-hydroxy-5-(N-methyl)formamidopyrimidine.</text>
        <dbReference type="EC" id="3.2.2.23"/>
    </reaction>
</comment>
<dbReference type="GO" id="GO:0008270">
    <property type="term" value="F:zinc ion binding"/>
    <property type="evidence" value="ECO:0007669"/>
    <property type="project" value="UniProtKB-KW"/>
</dbReference>
<dbReference type="InterPro" id="IPR000214">
    <property type="entry name" value="Znf_DNA_glyclase/AP_lyase"/>
</dbReference>
<dbReference type="InterPro" id="IPR010979">
    <property type="entry name" value="Ribosomal_uS13-like_H2TH"/>
</dbReference>
<feature type="domain" description="FPG-type" evidence="16">
    <location>
        <begin position="227"/>
        <end position="257"/>
    </location>
</feature>
<dbReference type="AlphaFoldDB" id="A0A931AJN2"/>
<evidence type="ECO:0000256" key="9">
    <source>
        <dbReference type="ARBA" id="ARBA00023125"/>
    </source>
</evidence>
<comment type="caution">
    <text evidence="18">The sequence shown here is derived from an EMBL/GenBank/DDBJ whole genome shotgun (WGS) entry which is preliminary data.</text>
</comment>
<name>A0A931AJN2_9ACTN</name>
<dbReference type="SUPFAM" id="SSF81624">
    <property type="entry name" value="N-terminal domain of MutM-like DNA repair proteins"/>
    <property type="match status" value="1"/>
</dbReference>
<keyword evidence="8" id="KW-0862">Zinc</keyword>
<dbReference type="EMBL" id="JADOGI010000169">
    <property type="protein sequence ID" value="MBF8191624.1"/>
    <property type="molecule type" value="Genomic_DNA"/>
</dbReference>
<dbReference type="PROSITE" id="PS51066">
    <property type="entry name" value="ZF_FPG_2"/>
    <property type="match status" value="1"/>
</dbReference>
<dbReference type="PANTHER" id="PTHR22993:SF9">
    <property type="entry name" value="FORMAMIDOPYRIMIDINE-DNA GLYCOSYLASE"/>
    <property type="match status" value="1"/>
</dbReference>
<evidence type="ECO:0000256" key="1">
    <source>
        <dbReference type="ARBA" id="ARBA00001668"/>
    </source>
</evidence>
<comment type="catalytic activity">
    <reaction evidence="14">
        <text>2'-deoxyribonucleotide-(2'-deoxyribose 5'-phosphate)-2'-deoxyribonucleotide-DNA = a 3'-end 2'-deoxyribonucleotide-(2,3-dehydro-2,3-deoxyribose 5'-phosphate)-DNA + a 5'-end 5'-phospho-2'-deoxyribonucleoside-DNA + H(+)</text>
        <dbReference type="Rhea" id="RHEA:66592"/>
        <dbReference type="Rhea" id="RHEA-COMP:13180"/>
        <dbReference type="Rhea" id="RHEA-COMP:16897"/>
        <dbReference type="Rhea" id="RHEA-COMP:17067"/>
        <dbReference type="ChEBI" id="CHEBI:15378"/>
        <dbReference type="ChEBI" id="CHEBI:136412"/>
        <dbReference type="ChEBI" id="CHEBI:157695"/>
        <dbReference type="ChEBI" id="CHEBI:167181"/>
        <dbReference type="EC" id="4.2.99.18"/>
    </reaction>
</comment>
<gene>
    <name evidence="18" type="ORF">ITP53_39215</name>
</gene>
<evidence type="ECO:0000259" key="16">
    <source>
        <dbReference type="PROSITE" id="PS51066"/>
    </source>
</evidence>
<dbReference type="Proteomes" id="UP000605361">
    <property type="component" value="Unassembled WGS sequence"/>
</dbReference>
<keyword evidence="19" id="KW-1185">Reference proteome</keyword>
<dbReference type="SUPFAM" id="SSF46946">
    <property type="entry name" value="S13-like H2TH domain"/>
    <property type="match status" value="1"/>
</dbReference>
<dbReference type="GO" id="GO:0140078">
    <property type="term" value="F:class I DNA-(apurinic or apyrimidinic site) endonuclease activity"/>
    <property type="evidence" value="ECO:0007669"/>
    <property type="project" value="UniProtKB-EC"/>
</dbReference>
<protein>
    <submittedName>
        <fullName evidence="18">Fpg/Nei family DNA glycosylase</fullName>
    </submittedName>
</protein>
<dbReference type="GO" id="GO:0003684">
    <property type="term" value="F:damaged DNA binding"/>
    <property type="evidence" value="ECO:0007669"/>
    <property type="project" value="InterPro"/>
</dbReference>
<evidence type="ECO:0000313" key="18">
    <source>
        <dbReference type="EMBL" id="MBF8191624.1"/>
    </source>
</evidence>
<evidence type="ECO:0000259" key="17">
    <source>
        <dbReference type="PROSITE" id="PS51068"/>
    </source>
</evidence>
<evidence type="ECO:0000256" key="2">
    <source>
        <dbReference type="ARBA" id="ARBA00001947"/>
    </source>
</evidence>
<dbReference type="CDD" id="cd08966">
    <property type="entry name" value="EcFpg-like_N"/>
    <property type="match status" value="1"/>
</dbReference>
<keyword evidence="7" id="KW-0378">Hydrolase</keyword>
<evidence type="ECO:0000256" key="5">
    <source>
        <dbReference type="ARBA" id="ARBA00022763"/>
    </source>
</evidence>
<keyword evidence="4" id="KW-0479">Metal-binding</keyword>
<dbReference type="InterPro" id="IPR012319">
    <property type="entry name" value="FPG_cat"/>
</dbReference>
<dbReference type="Gene3D" id="3.20.190.10">
    <property type="entry name" value="MutM-like, N-terminal"/>
    <property type="match status" value="1"/>
</dbReference>
<dbReference type="InterPro" id="IPR015887">
    <property type="entry name" value="DNA_glyclase_Znf_dom_DNA_BS"/>
</dbReference>
<dbReference type="SMART" id="SM00898">
    <property type="entry name" value="Fapy_DNA_glyco"/>
    <property type="match status" value="1"/>
</dbReference>
<keyword evidence="5" id="KW-0227">DNA damage</keyword>
<keyword evidence="12" id="KW-0511">Multifunctional enzyme</keyword>
<evidence type="ECO:0000256" key="6">
    <source>
        <dbReference type="ARBA" id="ARBA00022771"/>
    </source>
</evidence>
<evidence type="ECO:0000256" key="15">
    <source>
        <dbReference type="PROSITE-ProRule" id="PRU00391"/>
    </source>
</evidence>
<dbReference type="InterPro" id="IPR015886">
    <property type="entry name" value="H2TH_FPG"/>
</dbReference>
<keyword evidence="6 15" id="KW-0863">Zinc-finger</keyword>
<sequence>MPELPDVEGFRRVLSEHTGEPIKAVRVHDPGVLREVGPRQLGAALRGHRLEEPRRHGKWLIAPAGGPVLMLHFGMTGSLSWHPSGDPRHRHDRVVWEFDDGELRFRDMRKLQGIHLAADESQAERTLADLGPDAREVSRDSFDELLSARRSRLKTVLTDQSVLAGLGNLLADEICWRARIHPLRSVTELDTNDKAALYRAMRRILGDSLKAECVPPRTTWLTGSRDDPHGHCPRCGTPLSRRRVAGRTTVWCPACQPR</sequence>
<dbReference type="Pfam" id="PF06827">
    <property type="entry name" value="zf-FPG_IleRS"/>
    <property type="match status" value="1"/>
</dbReference>
<evidence type="ECO:0000256" key="13">
    <source>
        <dbReference type="ARBA" id="ARBA00023295"/>
    </source>
</evidence>
<dbReference type="GO" id="GO:0034039">
    <property type="term" value="F:8-oxo-7,8-dihydroguanine DNA N-glycosylase activity"/>
    <property type="evidence" value="ECO:0007669"/>
    <property type="project" value="TreeGrafter"/>
</dbReference>
<comment type="similarity">
    <text evidence="3">Belongs to the FPG family.</text>
</comment>
<keyword evidence="10" id="KW-0234">DNA repair</keyword>
<evidence type="ECO:0000256" key="7">
    <source>
        <dbReference type="ARBA" id="ARBA00022801"/>
    </source>
</evidence>
<dbReference type="SUPFAM" id="SSF57716">
    <property type="entry name" value="Glucocorticoid receptor-like (DNA-binding domain)"/>
    <property type="match status" value="1"/>
</dbReference>
<comment type="cofactor">
    <cofactor evidence="2">
        <name>Zn(2+)</name>
        <dbReference type="ChEBI" id="CHEBI:29105"/>
    </cofactor>
</comment>
<accession>A0A931AJN2</accession>
<keyword evidence="13" id="KW-0326">Glycosidase</keyword>
<evidence type="ECO:0000256" key="11">
    <source>
        <dbReference type="ARBA" id="ARBA00023239"/>
    </source>
</evidence>
<dbReference type="PROSITE" id="PS01242">
    <property type="entry name" value="ZF_FPG_1"/>
    <property type="match status" value="1"/>
</dbReference>
<dbReference type="Gene3D" id="1.10.8.50">
    <property type="match status" value="1"/>
</dbReference>
<evidence type="ECO:0000256" key="4">
    <source>
        <dbReference type="ARBA" id="ARBA00022723"/>
    </source>
</evidence>
<evidence type="ECO:0000256" key="14">
    <source>
        <dbReference type="ARBA" id="ARBA00044632"/>
    </source>
</evidence>
<dbReference type="SMART" id="SM01232">
    <property type="entry name" value="H2TH"/>
    <property type="match status" value="1"/>
</dbReference>
<dbReference type="PANTHER" id="PTHR22993">
    <property type="entry name" value="FORMAMIDOPYRIMIDINE-DNA GLYCOSYLASE"/>
    <property type="match status" value="1"/>
</dbReference>
<dbReference type="RefSeq" id="WP_195900532.1">
    <property type="nucleotide sequence ID" value="NZ_JADOGI010000169.1"/>
</dbReference>
<reference evidence="18" key="1">
    <citation type="submission" date="2020-11" db="EMBL/GenBank/DDBJ databases">
        <title>Whole-genome analyses of Nonomuraea sp. K274.</title>
        <authorList>
            <person name="Veyisoglu A."/>
        </authorList>
    </citation>
    <scope>NUCLEOTIDE SEQUENCE</scope>
    <source>
        <strain evidence="18">K274</strain>
    </source>
</reference>
<proteinExistence type="inferred from homology"/>
<dbReference type="Pfam" id="PF01149">
    <property type="entry name" value="Fapy_DNA_glyco"/>
    <property type="match status" value="1"/>
</dbReference>